<dbReference type="InterPro" id="IPR019734">
    <property type="entry name" value="TPR_rpt"/>
</dbReference>
<proteinExistence type="predicted"/>
<dbReference type="SUPFAM" id="SSF52540">
    <property type="entry name" value="P-loop containing nucleoside triphosphate hydrolases"/>
    <property type="match status" value="1"/>
</dbReference>
<accession>A0A367FMS7</accession>
<dbReference type="PANTHER" id="PTHR47691">
    <property type="entry name" value="REGULATOR-RELATED"/>
    <property type="match status" value="1"/>
</dbReference>
<dbReference type="InterPro" id="IPR011990">
    <property type="entry name" value="TPR-like_helical_dom_sf"/>
</dbReference>
<dbReference type="Pfam" id="PF13424">
    <property type="entry name" value="TPR_12"/>
    <property type="match status" value="2"/>
</dbReference>
<evidence type="ECO:0000256" key="1">
    <source>
        <dbReference type="SAM" id="MobiDB-lite"/>
    </source>
</evidence>
<dbReference type="AlphaFoldDB" id="A0A367FMS7"/>
<dbReference type="Gene3D" id="3.40.50.300">
    <property type="entry name" value="P-loop containing nucleotide triphosphate hydrolases"/>
    <property type="match status" value="1"/>
</dbReference>
<dbReference type="Gene3D" id="1.25.40.10">
    <property type="entry name" value="Tetratricopeptide repeat domain"/>
    <property type="match status" value="2"/>
</dbReference>
<feature type="region of interest" description="Disordered" evidence="1">
    <location>
        <begin position="1"/>
        <end position="27"/>
    </location>
</feature>
<dbReference type="SMART" id="SM00028">
    <property type="entry name" value="TPR"/>
    <property type="match status" value="7"/>
</dbReference>
<keyword evidence="3" id="KW-1185">Reference proteome</keyword>
<dbReference type="SUPFAM" id="SSF48452">
    <property type="entry name" value="TPR-like"/>
    <property type="match status" value="2"/>
</dbReference>
<sequence length="800" mass="88227">MSRKRPNEEVSNEGSGSTRSELSGQASDVVQARDISGGVHFHGASAARDAPVIRQLPGDVRGFVNRADDFARLDRILAEDKKSSRFSTVCVIVGTAGVGKTSFAVHWAHEVLDEFPDGQLYVNLRGYDPGPPVSADQALERFLSAMGVPPAAVPAELESRTSLYRSRLAGRRMLVILDNASSVGQVRPLLPGIPGCLVLVTSRSRLSGLVARDGAQRLSLGILNEAEAVTLIRNLVSDYRPADDPTEVAELSQLCARLPLALRIAAERAASRPRMPLRELIDDLRDESAVWDALTTGDDEESDAVRSVFAWSYRALNEDAGRLFRLLGLHPSAEFSSRCAAEMAEITISRARRLLDDLVGAHLLEQQSSDRYQFHDLLRAYAIDQVRHEEDSAVRSTVLRRTLLWYLRQTASALAVIAPGAVRVPLTATADDYPVAVFADHGDAVRWYEQERANLVAAVRSAVDARFYDIAWQLPAVLHRIYARFNHFDDWRMTSDIALAAVGEVDDRAGSALILESLAKLHIQSHQLDVGIGYHQSALAIRREIGDQIGEASSLNGIGLAMLRAHRLAEAKSYFEETHSLALRLGNRGWEAIAANALAYAHAELEDLENAETWHRQALELYRELGDRGSEGDALRCGSQIQRGAGNFGQALRLIEHAVAIAQEFDNQVWEAWWLIELGRVQAASGNPEEALDQYHRAAVLHRRIGDRYREACAWDATGEAYQTLGRYQEAADFHRQATATFRELGDQWSLAVSLINLAAASTKDGRPGEAEAHAREAERILALFDDPAARRLHDRARTL</sequence>
<evidence type="ECO:0000313" key="2">
    <source>
        <dbReference type="EMBL" id="RCG31678.1"/>
    </source>
</evidence>
<feature type="compositionally biased region" description="Polar residues" evidence="1">
    <location>
        <begin position="12"/>
        <end position="27"/>
    </location>
</feature>
<dbReference type="GO" id="GO:0043531">
    <property type="term" value="F:ADP binding"/>
    <property type="evidence" value="ECO:0007669"/>
    <property type="project" value="InterPro"/>
</dbReference>
<organism evidence="2 3">
    <name type="scientific">Sphaerisporangium album</name>
    <dbReference type="NCBI Taxonomy" id="509200"/>
    <lineage>
        <taxon>Bacteria</taxon>
        <taxon>Bacillati</taxon>
        <taxon>Actinomycetota</taxon>
        <taxon>Actinomycetes</taxon>
        <taxon>Streptosporangiales</taxon>
        <taxon>Streptosporangiaceae</taxon>
        <taxon>Sphaerisporangium</taxon>
    </lineage>
</organism>
<dbReference type="OrthoDB" id="5521887at2"/>
<dbReference type="EMBL" id="QOIL01000004">
    <property type="protein sequence ID" value="RCG31678.1"/>
    <property type="molecule type" value="Genomic_DNA"/>
</dbReference>
<dbReference type="Proteomes" id="UP000253094">
    <property type="component" value="Unassembled WGS sequence"/>
</dbReference>
<protein>
    <submittedName>
        <fullName evidence="2">Uncharacterized protein</fullName>
    </submittedName>
</protein>
<name>A0A367FMS7_9ACTN</name>
<reference evidence="2 3" key="1">
    <citation type="submission" date="2018-06" db="EMBL/GenBank/DDBJ databases">
        <title>Sphaerisporangium craniellae sp. nov., isolated from a marine sponge in the South China Sea.</title>
        <authorList>
            <person name="Li L."/>
        </authorList>
    </citation>
    <scope>NUCLEOTIDE SEQUENCE [LARGE SCALE GENOMIC DNA]</scope>
    <source>
        <strain evidence="2 3">CCTCC AA 208026</strain>
    </source>
</reference>
<evidence type="ECO:0000313" key="3">
    <source>
        <dbReference type="Proteomes" id="UP000253094"/>
    </source>
</evidence>
<dbReference type="RefSeq" id="WP_114028248.1">
    <property type="nucleotide sequence ID" value="NZ_QOIL01000004.1"/>
</dbReference>
<dbReference type="PRINTS" id="PR00364">
    <property type="entry name" value="DISEASERSIST"/>
</dbReference>
<comment type="caution">
    <text evidence="2">The sequence shown here is derived from an EMBL/GenBank/DDBJ whole genome shotgun (WGS) entry which is preliminary data.</text>
</comment>
<dbReference type="InterPro" id="IPR027417">
    <property type="entry name" value="P-loop_NTPase"/>
</dbReference>
<gene>
    <name evidence="2" type="ORF">DQ384_09010</name>
</gene>
<dbReference type="PANTHER" id="PTHR47691:SF3">
    <property type="entry name" value="HTH-TYPE TRANSCRIPTIONAL REGULATOR RV0890C-RELATED"/>
    <property type="match status" value="1"/>
</dbReference>